<dbReference type="AlphaFoldDB" id="G0IY28"/>
<reference evidence="2" key="1">
    <citation type="submission" date="2011-07" db="EMBL/GenBank/DDBJ databases">
        <title>The complete genome of Cyclobacterium marinum DSM 745.</title>
        <authorList>
            <person name="Lucas S."/>
            <person name="Han J."/>
            <person name="Lapidus A."/>
            <person name="Bruce D."/>
            <person name="Goodwin L."/>
            <person name="Pitluck S."/>
            <person name="Peters L."/>
            <person name="Kyrpides N."/>
            <person name="Mavromatis K."/>
            <person name="Ivanova N."/>
            <person name="Ovchinnikova G."/>
            <person name="Chertkov O."/>
            <person name="Detter J.C."/>
            <person name="Tapia R."/>
            <person name="Han C."/>
            <person name="Land M."/>
            <person name="Hauser L."/>
            <person name="Markowitz V."/>
            <person name="Cheng J.-F."/>
            <person name="Hugenholtz P."/>
            <person name="Woyke T."/>
            <person name="Wu D."/>
            <person name="Tindall B."/>
            <person name="Schuetze A."/>
            <person name="Brambilla E."/>
            <person name="Klenk H.-P."/>
            <person name="Eisen J.A."/>
        </authorList>
    </citation>
    <scope>NUCLEOTIDE SEQUENCE [LARGE SCALE GENOMIC DNA]</scope>
    <source>
        <strain evidence="2">ATCC 25205 / DSM 745 / LMG 13164 / NCIMB 1802</strain>
    </source>
</reference>
<name>G0IY28_CYCMS</name>
<evidence type="ECO:0000313" key="1">
    <source>
        <dbReference type="EMBL" id="AEL24361.1"/>
    </source>
</evidence>
<accession>G0IY28</accession>
<dbReference type="KEGG" id="cmr:Cycma_0586"/>
<sequence>MANKSIPELTALGRTLVNEDLLIIRGFTEDKDLKLSFSQLVSAIAGSSMSAEQIRDLLETLGGADRLDASAIKNLPDGLDLSDDILDALEAANLPSDENPFATLLDLPTTPQSGNRIITPGELVINSTTSATLTGLKWVWDGVIKTYTGSLVLTDSPTTPNNRFDIISVSAANTPLVETGTADPEPAVPNPATSGHISVHTIYRPFNGEDSSQPNAPASVYSTKNQAGRQNKYAPIWRQSLLKNTSYDFKIGFVGWASDYSSNSQRPLNGYVAVNFIATNAQIIDSNRVKVQSNDVSFQSGDFVLVQTDTTEATLFVKKTAYFQTLFFNFLGAKNSTVKDDSLLNLSAYDDLPAGDSYGSWNGRSFVPSTGTTINFDKPRSYGMNGTPVTGNLTIATALADDSVMVKVLHNDSTEPTISVPGGVTKRLLSGEYVADEGNVYLFIIDKDSAGDVKAVNYTITQNTL</sequence>
<proteinExistence type="predicted"/>
<dbReference type="HOGENOM" id="CLU_587566_0_0_10"/>
<dbReference type="STRING" id="880070.Cycma_0586"/>
<dbReference type="EMBL" id="CP002955">
    <property type="protein sequence ID" value="AEL24361.1"/>
    <property type="molecule type" value="Genomic_DNA"/>
</dbReference>
<evidence type="ECO:0000313" key="2">
    <source>
        <dbReference type="Proteomes" id="UP000001635"/>
    </source>
</evidence>
<protein>
    <submittedName>
        <fullName evidence="1">Uncharacterized protein</fullName>
    </submittedName>
</protein>
<keyword evidence="2" id="KW-1185">Reference proteome</keyword>
<dbReference type="Proteomes" id="UP000001635">
    <property type="component" value="Chromosome"/>
</dbReference>
<dbReference type="RefSeq" id="WP_014018659.1">
    <property type="nucleotide sequence ID" value="NC_015914.1"/>
</dbReference>
<dbReference type="OrthoDB" id="31402at563798"/>
<organism evidence="1 2">
    <name type="scientific">Cyclobacterium marinum (strain ATCC 25205 / DSM 745 / LMG 13164 / NCIMB 1802)</name>
    <name type="common">Flectobacillus marinus</name>
    <dbReference type="NCBI Taxonomy" id="880070"/>
    <lineage>
        <taxon>Bacteria</taxon>
        <taxon>Pseudomonadati</taxon>
        <taxon>Bacteroidota</taxon>
        <taxon>Cytophagia</taxon>
        <taxon>Cytophagales</taxon>
        <taxon>Cyclobacteriaceae</taxon>
        <taxon>Cyclobacterium</taxon>
    </lineage>
</organism>
<gene>
    <name evidence="1" type="ordered locus">Cycma_0586</name>
</gene>